<keyword evidence="2" id="KW-0677">Repeat</keyword>
<feature type="domain" description="RRM" evidence="6">
    <location>
        <begin position="351"/>
        <end position="433"/>
    </location>
</feature>
<dbReference type="Proteomes" id="UP000708208">
    <property type="component" value="Unassembled WGS sequence"/>
</dbReference>
<evidence type="ECO:0000313" key="8">
    <source>
        <dbReference type="Proteomes" id="UP000708208"/>
    </source>
</evidence>
<comment type="caution">
    <text evidence="7">The sequence shown here is derived from an EMBL/GenBank/DDBJ whole genome shotgun (WGS) entry which is preliminary data.</text>
</comment>
<gene>
    <name evidence="7" type="ORF">AFUS01_LOCUS44102</name>
</gene>
<protein>
    <recommendedName>
        <fullName evidence="6">RRM domain-containing protein</fullName>
    </recommendedName>
</protein>
<name>A0A8J2LET8_9HEXA</name>
<proteinExistence type="predicted"/>
<evidence type="ECO:0000256" key="4">
    <source>
        <dbReference type="PROSITE-ProRule" id="PRU00176"/>
    </source>
</evidence>
<dbReference type="CDD" id="cd12250">
    <property type="entry name" value="RRM2_hnRNPR_like"/>
    <property type="match status" value="1"/>
</dbReference>
<dbReference type="AlphaFoldDB" id="A0A8J2LET8"/>
<dbReference type="FunFam" id="3.30.70.330:FF:000213">
    <property type="entry name" value="Uncharacterized protein, isoform R"/>
    <property type="match status" value="1"/>
</dbReference>
<dbReference type="EMBL" id="CAJVCH010570302">
    <property type="protein sequence ID" value="CAG7834617.1"/>
    <property type="molecule type" value="Genomic_DNA"/>
</dbReference>
<evidence type="ECO:0000256" key="1">
    <source>
        <dbReference type="ARBA" id="ARBA00022490"/>
    </source>
</evidence>
<feature type="compositionally biased region" description="Low complexity" evidence="5">
    <location>
        <begin position="623"/>
        <end position="635"/>
    </location>
</feature>
<dbReference type="InterPro" id="IPR006535">
    <property type="entry name" value="HnRNP_R/Q_splicing_fac"/>
</dbReference>
<dbReference type="NCBIfam" id="TIGR01648">
    <property type="entry name" value="hnRNP-R-Q"/>
    <property type="match status" value="1"/>
</dbReference>
<feature type="region of interest" description="Disordered" evidence="5">
    <location>
        <begin position="726"/>
        <end position="749"/>
    </location>
</feature>
<accession>A0A8J2LET8</accession>
<dbReference type="InterPro" id="IPR041337">
    <property type="entry name" value="hnRNP_Q_AcD"/>
</dbReference>
<dbReference type="InterPro" id="IPR000504">
    <property type="entry name" value="RRM_dom"/>
</dbReference>
<feature type="domain" description="RRM" evidence="6">
    <location>
        <begin position="446"/>
        <end position="516"/>
    </location>
</feature>
<sequence>MLETVSLHISYVPARLVFADYLGFQNSKFSPTFQLGCQENSEFDSGSPTNENSSSPVGNNKNSLVDVSGGGDGTAPASVNATINNNTLAKDDSAEPLKIPADQRSQDYKKLIQYGLDEKVAAKLDDIYNTGKLAHCDLDERALDALKEFPVDGALTVLKQFLDSNLEHVSNKSAYLCGVMKTYRQKSRSGQTSAPPVQSHIYFRGSNRSSTAHADLCEEGEFLSPVKGPDESKIKAILERTGYSLDVTTGQRKYGGPPPNWDGLPPGNGCEVFCGKIPKDMYEDELIPLFEKCGTIWDLRLMMDPMTGLNRGYAFVTFNNREGAQEAVRQLNDYEIRKGKKIGVTISYNNHRLFVGNIPKNRDRDELFEEFSKHAPGLTEVIIYSSPDDRKKNRGFCFLEYESHKSASLAKRRLGTSRVKVWGCDIIVDWADPQEEPDDETMSKVKVLYVRNLTQEVTEEKLKESFEAYGRVDRVKKIKDYAFVHFEERDAALKAMDELNAKEIGGSNIEISLAKPPSDKKKKEEILRARERRMMQMMTQRPPSPDGFFRVIPPIPIRGGVRGGVRAGPMGRGDFEYQEAYENTYGYGLVDYRNNYSEHPLYEPDFYRYDDLYYDFASTSPVVPTSNSSTVQSSSRGRHKALHPATVGRGRGGMVRGRGVAMEMGPTGAGQMVAGTHGIVGQRVAAVGAVGGPTRFGQFPALSPHSRGLGTRLGARASVPTMVGVHRATNGNRNNKGINPGNTLPVRER</sequence>
<evidence type="ECO:0000259" key="6">
    <source>
        <dbReference type="PROSITE" id="PS50102"/>
    </source>
</evidence>
<dbReference type="CDD" id="cd12251">
    <property type="entry name" value="RRM3_hnRNPR_like"/>
    <property type="match status" value="1"/>
</dbReference>
<evidence type="ECO:0000256" key="2">
    <source>
        <dbReference type="ARBA" id="ARBA00022737"/>
    </source>
</evidence>
<feature type="region of interest" description="Disordered" evidence="5">
    <location>
        <begin position="40"/>
        <end position="79"/>
    </location>
</feature>
<dbReference type="PROSITE" id="PS50102">
    <property type="entry name" value="RRM"/>
    <property type="match status" value="3"/>
</dbReference>
<dbReference type="Pfam" id="PF18360">
    <property type="entry name" value="hnRNP_Q_AcD"/>
    <property type="match status" value="1"/>
</dbReference>
<feature type="region of interest" description="Disordered" evidence="5">
    <location>
        <begin position="623"/>
        <end position="654"/>
    </location>
</feature>
<feature type="domain" description="RRM" evidence="6">
    <location>
        <begin position="270"/>
        <end position="349"/>
    </location>
</feature>
<keyword evidence="1" id="KW-0963">Cytoplasm</keyword>
<keyword evidence="3 4" id="KW-0694">RNA-binding</keyword>
<organism evidence="7 8">
    <name type="scientific">Allacma fusca</name>
    <dbReference type="NCBI Taxonomy" id="39272"/>
    <lineage>
        <taxon>Eukaryota</taxon>
        <taxon>Metazoa</taxon>
        <taxon>Ecdysozoa</taxon>
        <taxon>Arthropoda</taxon>
        <taxon>Hexapoda</taxon>
        <taxon>Collembola</taxon>
        <taxon>Symphypleona</taxon>
        <taxon>Sminthuridae</taxon>
        <taxon>Allacma</taxon>
    </lineage>
</organism>
<dbReference type="CDD" id="cd12249">
    <property type="entry name" value="RRM1_hnRNPR_like"/>
    <property type="match status" value="1"/>
</dbReference>
<dbReference type="SMART" id="SM00360">
    <property type="entry name" value="RRM"/>
    <property type="match status" value="3"/>
</dbReference>
<evidence type="ECO:0000313" key="7">
    <source>
        <dbReference type="EMBL" id="CAG7834617.1"/>
    </source>
</evidence>
<feature type="compositionally biased region" description="Polar residues" evidence="5">
    <location>
        <begin position="40"/>
        <end position="65"/>
    </location>
</feature>
<dbReference type="Pfam" id="PF00076">
    <property type="entry name" value="RRM_1"/>
    <property type="match status" value="3"/>
</dbReference>
<dbReference type="GO" id="GO:0003723">
    <property type="term" value="F:RNA binding"/>
    <property type="evidence" value="ECO:0007669"/>
    <property type="project" value="UniProtKB-UniRule"/>
</dbReference>
<dbReference type="FunFam" id="3.30.70.330:FF:000023">
    <property type="entry name" value="Heterogeneous nuclear ribonucleoprotein q isoform"/>
    <property type="match status" value="1"/>
</dbReference>
<evidence type="ECO:0000256" key="3">
    <source>
        <dbReference type="ARBA" id="ARBA00022884"/>
    </source>
</evidence>
<keyword evidence="8" id="KW-1185">Reference proteome</keyword>
<reference evidence="7" key="1">
    <citation type="submission" date="2021-06" db="EMBL/GenBank/DDBJ databases">
        <authorList>
            <person name="Hodson N. C."/>
            <person name="Mongue J. A."/>
            <person name="Jaron S. K."/>
        </authorList>
    </citation>
    <scope>NUCLEOTIDE SEQUENCE</scope>
</reference>
<evidence type="ECO:0000256" key="5">
    <source>
        <dbReference type="SAM" id="MobiDB-lite"/>
    </source>
</evidence>
<dbReference type="CDD" id="cd21065">
    <property type="entry name" value="NURR_Syncrip-like"/>
    <property type="match status" value="1"/>
</dbReference>
<dbReference type="FunFam" id="3.30.70.330:FF:000024">
    <property type="entry name" value="Heterogeneous nuclear ribonucleoprotein q isoform"/>
    <property type="match status" value="1"/>
</dbReference>
<feature type="compositionally biased region" description="Polar residues" evidence="5">
    <location>
        <begin position="729"/>
        <end position="742"/>
    </location>
</feature>
<dbReference type="OrthoDB" id="3800936at2759"/>
<dbReference type="PANTHER" id="PTHR21245">
    <property type="entry name" value="HETEROGENEOUS NUCLEAR RIBONUCLEOPROTEIN"/>
    <property type="match status" value="1"/>
</dbReference>